<protein>
    <submittedName>
        <fullName evidence="1">Uncharacterized protein</fullName>
    </submittedName>
</protein>
<proteinExistence type="predicted"/>
<reference evidence="1" key="1">
    <citation type="submission" date="2020-10" db="EMBL/GenBank/DDBJ databases">
        <title>High-Quality Genome Resource of Clonostachys rosea strain S41 by Oxford Nanopore Long-Read Sequencing.</title>
        <authorList>
            <person name="Wang H."/>
        </authorList>
    </citation>
    <scope>NUCLEOTIDE SEQUENCE</scope>
    <source>
        <strain evidence="1">S41</strain>
    </source>
</reference>
<dbReference type="EMBL" id="JADCTT010000011">
    <property type="protein sequence ID" value="KAF9746417.1"/>
    <property type="molecule type" value="Genomic_DNA"/>
</dbReference>
<dbReference type="AlphaFoldDB" id="A0A8H7K9L1"/>
<comment type="caution">
    <text evidence="1">The sequence shown here is derived from an EMBL/GenBank/DDBJ whole genome shotgun (WGS) entry which is preliminary data.</text>
</comment>
<evidence type="ECO:0000313" key="2">
    <source>
        <dbReference type="Proteomes" id="UP000616885"/>
    </source>
</evidence>
<dbReference type="Proteomes" id="UP000616885">
    <property type="component" value="Unassembled WGS sequence"/>
</dbReference>
<organism evidence="1 2">
    <name type="scientific">Bionectria ochroleuca</name>
    <name type="common">Gliocladium roseum</name>
    <dbReference type="NCBI Taxonomy" id="29856"/>
    <lineage>
        <taxon>Eukaryota</taxon>
        <taxon>Fungi</taxon>
        <taxon>Dikarya</taxon>
        <taxon>Ascomycota</taxon>
        <taxon>Pezizomycotina</taxon>
        <taxon>Sordariomycetes</taxon>
        <taxon>Hypocreomycetidae</taxon>
        <taxon>Hypocreales</taxon>
        <taxon>Bionectriaceae</taxon>
        <taxon>Clonostachys</taxon>
    </lineage>
</organism>
<sequence length="89" mass="10138">MELINTLALSTVGLHELLWWLRTLDSILTDFCVVEFETFEHKVDYGIGPKRLQVNDVLIPLWSVEADHDFSFISNSVATQNPDQNLACC</sequence>
<accession>A0A8H7K9L1</accession>
<gene>
    <name evidence="1" type="ORF">IM811_003322</name>
</gene>
<name>A0A8H7K9L1_BIOOC</name>
<evidence type="ECO:0000313" key="1">
    <source>
        <dbReference type="EMBL" id="KAF9746417.1"/>
    </source>
</evidence>